<gene>
    <name evidence="10" type="ORF">OCBIM_22029337mg</name>
</gene>
<feature type="transmembrane region" description="Helical" evidence="9">
    <location>
        <begin position="33"/>
        <end position="51"/>
    </location>
</feature>
<feature type="disulfide bond" evidence="7">
    <location>
        <begin position="145"/>
        <end position="154"/>
    </location>
</feature>
<evidence type="ECO:0000256" key="1">
    <source>
        <dbReference type="ARBA" id="ARBA00004141"/>
    </source>
</evidence>
<dbReference type="PANTHER" id="PTHR11616">
    <property type="entry name" value="SODIUM/CHLORIDE DEPENDENT TRANSPORTER"/>
    <property type="match status" value="1"/>
</dbReference>
<evidence type="ECO:0000256" key="9">
    <source>
        <dbReference type="SAM" id="Phobius"/>
    </source>
</evidence>
<sequence>MSNAAKDDKTDVDVNDSDEQLNKRETWTRKIDFLLACIGFSVGLGNVWRFPYLCYRNGGGAFLIPYFLCVIIGGVPLFFLEVAVGQFTGTTGLKAWRLCPILQGIGLTSFVIVVFLNIYYNVILCWSFRYMFASFTTGTLPWAKCGQEWNTCACRSISDGYAAPNDTLCNITIDGNFTSGKTFDSVTEYWEREVLKISEGLHDMGILKWDLVLCLLFAWIVVYICICKGIKSSGKVMYVTATSPYIFMLILLIRGSLLPGAKEGIIFYLKPNFERLKDIQVWVDAGSQIFFSYSISLGALTALGSYNVFSHNCFRDSIIFSITNSGTSLLAGFITFPVLGYMANKMNKTIDDVAESGPGMAFIAYPQAVATMPGAPFWSILFFLMLILLGMDSQFVGVEAVVTLIVDQFPKQLRRGYRKEIFTGCVCIASFLFGLPMCMNGGMYVFQIFDFYAASRIILLVGGLECIAIAWIYGVNRFYDNIEMMIGFRIGPFMKFSWLITSPAFCLIIFIMSVVNYSELKYKRPSGTYVYPDWAVGVGWTMALVSAIFIPIVALVLVLKQSNAKEGLKALLEPKGLKSHQLRPQDFETCASYDLETIPNKPPSYVFAISNPDNKGT</sequence>
<feature type="transmembrane region" description="Helical" evidence="9">
    <location>
        <begin position="63"/>
        <end position="84"/>
    </location>
</feature>
<dbReference type="PANTHER" id="PTHR11616:SF309">
    <property type="entry name" value="TRANSPORTER"/>
    <property type="match status" value="1"/>
</dbReference>
<feature type="transmembrane region" description="Helical" evidence="9">
    <location>
        <begin position="537"/>
        <end position="559"/>
    </location>
</feature>
<keyword evidence="5 9" id="KW-0472">Membrane</keyword>
<feature type="binding site" evidence="6">
    <location>
        <position position="392"/>
    </location>
    <ligand>
        <name>Na(+)</name>
        <dbReference type="ChEBI" id="CHEBI:29101"/>
        <label>1</label>
    </ligand>
</feature>
<evidence type="ECO:0000256" key="2">
    <source>
        <dbReference type="ARBA" id="ARBA00022448"/>
    </source>
</evidence>
<dbReference type="EMBL" id="KQ420711">
    <property type="protein sequence ID" value="KOF79529.1"/>
    <property type="molecule type" value="Genomic_DNA"/>
</dbReference>
<dbReference type="Pfam" id="PF00209">
    <property type="entry name" value="SNF"/>
    <property type="match status" value="1"/>
</dbReference>
<dbReference type="InterPro" id="IPR037272">
    <property type="entry name" value="SNS_sf"/>
</dbReference>
<feature type="transmembrane region" description="Helical" evidence="9">
    <location>
        <begin position="206"/>
        <end position="226"/>
    </location>
</feature>
<feature type="transmembrane region" description="Helical" evidence="9">
    <location>
        <begin position="452"/>
        <end position="475"/>
    </location>
</feature>
<keyword evidence="4 9" id="KW-1133">Transmembrane helix</keyword>
<comment type="subcellular location">
    <subcellularLocation>
        <location evidence="1">Membrane</location>
        <topology evidence="1">Multi-pass membrane protein</topology>
    </subcellularLocation>
</comment>
<dbReference type="PROSITE" id="PS50267">
    <property type="entry name" value="NA_NEUROTRAN_SYMP_3"/>
    <property type="match status" value="1"/>
</dbReference>
<feature type="transmembrane region" description="Helical" evidence="9">
    <location>
        <begin position="421"/>
        <end position="446"/>
    </location>
</feature>
<feature type="transmembrane region" description="Helical" evidence="9">
    <location>
        <begin position="289"/>
        <end position="309"/>
    </location>
</feature>
<dbReference type="SUPFAM" id="SSF161070">
    <property type="entry name" value="SNF-like"/>
    <property type="match status" value="1"/>
</dbReference>
<keyword evidence="7" id="KW-1015">Disulfide bond</keyword>
<protein>
    <recommendedName>
        <fullName evidence="8">Transporter</fullName>
    </recommendedName>
</protein>
<feature type="transmembrane region" description="Helical" evidence="9">
    <location>
        <begin position="496"/>
        <end position="517"/>
    </location>
</feature>
<dbReference type="KEGG" id="obi:106875216"/>
<feature type="binding site" evidence="6">
    <location>
        <position position="393"/>
    </location>
    <ligand>
        <name>Na(+)</name>
        <dbReference type="ChEBI" id="CHEBI:29101"/>
        <label>1</label>
    </ligand>
</feature>
<accession>A0A0L8GRR8</accession>
<evidence type="ECO:0000256" key="3">
    <source>
        <dbReference type="ARBA" id="ARBA00022692"/>
    </source>
</evidence>
<evidence type="ECO:0000256" key="8">
    <source>
        <dbReference type="RuleBase" id="RU003732"/>
    </source>
</evidence>
<feature type="binding site" evidence="6">
    <location>
        <position position="39"/>
    </location>
    <ligand>
        <name>Na(+)</name>
        <dbReference type="ChEBI" id="CHEBI:29101"/>
        <label>1</label>
    </ligand>
</feature>
<evidence type="ECO:0000256" key="7">
    <source>
        <dbReference type="PIRSR" id="PIRSR600175-2"/>
    </source>
</evidence>
<feature type="binding site" evidence="6">
    <location>
        <position position="292"/>
    </location>
    <ligand>
        <name>Na(+)</name>
        <dbReference type="ChEBI" id="CHEBI:29101"/>
        <label>1</label>
    </ligand>
</feature>
<feature type="transmembrane region" description="Helical" evidence="9">
    <location>
        <begin position="321"/>
        <end position="343"/>
    </location>
</feature>
<name>A0A0L8GRR8_OCTBM</name>
<dbReference type="GO" id="GO:0035725">
    <property type="term" value="P:sodium ion transmembrane transport"/>
    <property type="evidence" value="ECO:0007669"/>
    <property type="project" value="TreeGrafter"/>
</dbReference>
<keyword evidence="2 8" id="KW-0813">Transport</keyword>
<feature type="transmembrane region" description="Helical" evidence="9">
    <location>
        <begin position="96"/>
        <end position="120"/>
    </location>
</feature>
<dbReference type="GO" id="GO:0015293">
    <property type="term" value="F:symporter activity"/>
    <property type="evidence" value="ECO:0007669"/>
    <property type="project" value="UniProtKB-KW"/>
</dbReference>
<proteinExistence type="inferred from homology"/>
<keyword evidence="8" id="KW-0769">Symport</keyword>
<reference evidence="10" key="1">
    <citation type="submission" date="2015-07" db="EMBL/GenBank/DDBJ databases">
        <title>MeaNS - Measles Nucleotide Surveillance Program.</title>
        <authorList>
            <person name="Tran T."/>
            <person name="Druce J."/>
        </authorList>
    </citation>
    <scope>NUCLEOTIDE SEQUENCE</scope>
    <source>
        <strain evidence="10">UCB-OBI-ISO-001</strain>
        <tissue evidence="10">Gonad</tissue>
    </source>
</reference>
<feature type="transmembrane region" description="Helical" evidence="9">
    <location>
        <begin position="363"/>
        <end position="389"/>
    </location>
</feature>
<dbReference type="PROSITE" id="PS00610">
    <property type="entry name" value="NA_NEUROTRAN_SYMP_1"/>
    <property type="match status" value="1"/>
</dbReference>
<dbReference type="GO" id="GO:0006865">
    <property type="term" value="P:amino acid transport"/>
    <property type="evidence" value="ECO:0007669"/>
    <property type="project" value="TreeGrafter"/>
</dbReference>
<feature type="binding site" evidence="6">
    <location>
        <position position="46"/>
    </location>
    <ligand>
        <name>Na(+)</name>
        <dbReference type="ChEBI" id="CHEBI:29101"/>
        <label>1</label>
    </ligand>
</feature>
<dbReference type="PRINTS" id="PR00176">
    <property type="entry name" value="NANEUSMPORT"/>
</dbReference>
<dbReference type="GO" id="GO:0046872">
    <property type="term" value="F:metal ion binding"/>
    <property type="evidence" value="ECO:0007669"/>
    <property type="project" value="UniProtKB-KW"/>
</dbReference>
<dbReference type="InterPro" id="IPR000175">
    <property type="entry name" value="Na/ntran_symport"/>
</dbReference>
<keyword evidence="6" id="KW-0479">Metal-binding</keyword>
<evidence type="ECO:0000256" key="6">
    <source>
        <dbReference type="PIRSR" id="PIRSR600175-1"/>
    </source>
</evidence>
<feature type="binding site" evidence="6">
    <location>
        <position position="324"/>
    </location>
    <ligand>
        <name>Na(+)</name>
        <dbReference type="ChEBI" id="CHEBI:29101"/>
        <label>1</label>
    </ligand>
</feature>
<evidence type="ECO:0000313" key="10">
    <source>
        <dbReference type="EMBL" id="KOF79529.1"/>
    </source>
</evidence>
<evidence type="ECO:0000256" key="5">
    <source>
        <dbReference type="ARBA" id="ARBA00023136"/>
    </source>
</evidence>
<feature type="binding site" evidence="6">
    <location>
        <position position="389"/>
    </location>
    <ligand>
        <name>Na(+)</name>
        <dbReference type="ChEBI" id="CHEBI:29101"/>
        <label>1</label>
    </ligand>
</feature>
<comment type="similarity">
    <text evidence="8">Belongs to the sodium:neurotransmitter symporter (SNF) (TC 2.A.22) family.</text>
</comment>
<keyword evidence="6" id="KW-0915">Sodium</keyword>
<dbReference type="GO" id="GO:0005886">
    <property type="term" value="C:plasma membrane"/>
    <property type="evidence" value="ECO:0007669"/>
    <property type="project" value="TreeGrafter"/>
</dbReference>
<dbReference type="OMA" id="MMKAPTH"/>
<dbReference type="AlphaFoldDB" id="A0A0L8GRR8"/>
<keyword evidence="3 8" id="KW-0812">Transmembrane</keyword>
<feature type="binding site" evidence="6">
    <location>
        <position position="42"/>
    </location>
    <ligand>
        <name>Na(+)</name>
        <dbReference type="ChEBI" id="CHEBI:29101"/>
        <label>1</label>
    </ligand>
</feature>
<evidence type="ECO:0000256" key="4">
    <source>
        <dbReference type="ARBA" id="ARBA00022989"/>
    </source>
</evidence>
<organism evidence="10">
    <name type="scientific">Octopus bimaculoides</name>
    <name type="common">California two-spotted octopus</name>
    <dbReference type="NCBI Taxonomy" id="37653"/>
    <lineage>
        <taxon>Eukaryota</taxon>
        <taxon>Metazoa</taxon>
        <taxon>Spiralia</taxon>
        <taxon>Lophotrochozoa</taxon>
        <taxon>Mollusca</taxon>
        <taxon>Cephalopoda</taxon>
        <taxon>Coleoidea</taxon>
        <taxon>Octopodiformes</taxon>
        <taxon>Octopoda</taxon>
        <taxon>Incirrata</taxon>
        <taxon>Octopodidae</taxon>
        <taxon>Octopus</taxon>
    </lineage>
</organism>
<feature type="transmembrane region" description="Helical" evidence="9">
    <location>
        <begin position="246"/>
        <end position="269"/>
    </location>
</feature>
<dbReference type="OrthoDB" id="6581954at2759"/>